<evidence type="ECO:0000259" key="1">
    <source>
        <dbReference type="Pfam" id="PF21812"/>
    </source>
</evidence>
<evidence type="ECO:0000313" key="3">
    <source>
        <dbReference type="Proteomes" id="UP000093412"/>
    </source>
</evidence>
<accession>A0ABX2Y5S0</accession>
<gene>
    <name evidence="2" type="ORF">OERS_14070</name>
</gene>
<proteinExistence type="predicted"/>
<dbReference type="Proteomes" id="UP000093412">
    <property type="component" value="Unassembled WGS sequence"/>
</dbReference>
<dbReference type="EMBL" id="MAQA01000012">
    <property type="protein sequence ID" value="OCI31900.1"/>
    <property type="molecule type" value="Genomic_DNA"/>
</dbReference>
<reference evidence="2 3" key="1">
    <citation type="submission" date="2016-06" db="EMBL/GenBank/DDBJ databases">
        <title>Genome sequence of Oerskovia enterophila DSM 43852.</title>
        <authorList>
            <person name="Poehlein A."/>
            <person name="Jag V."/>
            <person name="Bengelsdorf F.R."/>
            <person name="Daniel R."/>
            <person name="Duerre P."/>
        </authorList>
    </citation>
    <scope>NUCLEOTIDE SEQUENCE [LARGE SCALE GENOMIC DNA]</scope>
    <source>
        <strain evidence="2 3">DSM 43852</strain>
    </source>
</reference>
<name>A0ABX2Y5S0_9CELL</name>
<comment type="caution">
    <text evidence="2">The sequence shown here is derived from an EMBL/GenBank/DDBJ whole genome shotgun (WGS) entry which is preliminary data.</text>
</comment>
<feature type="domain" description="DUF6881" evidence="1">
    <location>
        <begin position="7"/>
        <end position="91"/>
    </location>
</feature>
<evidence type="ECO:0000313" key="2">
    <source>
        <dbReference type="EMBL" id="OCI31900.1"/>
    </source>
</evidence>
<organism evidence="2 3">
    <name type="scientific">Oerskovia enterophila</name>
    <dbReference type="NCBI Taxonomy" id="43678"/>
    <lineage>
        <taxon>Bacteria</taxon>
        <taxon>Bacillati</taxon>
        <taxon>Actinomycetota</taxon>
        <taxon>Actinomycetes</taxon>
        <taxon>Micrococcales</taxon>
        <taxon>Cellulomonadaceae</taxon>
        <taxon>Oerskovia</taxon>
    </lineage>
</organism>
<dbReference type="Pfam" id="PF21812">
    <property type="entry name" value="DUF6881"/>
    <property type="match status" value="1"/>
</dbReference>
<dbReference type="RefSeq" id="WP_068625237.1">
    <property type="nucleotide sequence ID" value="NZ_MAQA01000012.1"/>
</dbReference>
<protein>
    <recommendedName>
        <fullName evidence="1">DUF6881 domain-containing protein</fullName>
    </recommendedName>
</protein>
<keyword evidence="3" id="KW-1185">Reference proteome</keyword>
<sequence>MTSEYFQRVRWIHGSANDPVVLWAHVVGGWEARKVDEFADGSLTWADEDHESDSTGLGLIPVPLPAQIAEDPQFVVALVEQSEFEAVWHSARVGSSVRWFRPE</sequence>
<dbReference type="InterPro" id="IPR049248">
    <property type="entry name" value="DUF6881"/>
</dbReference>